<dbReference type="Proteomes" id="UP001328107">
    <property type="component" value="Unassembled WGS sequence"/>
</dbReference>
<proteinExistence type="predicted"/>
<reference evidence="2" key="1">
    <citation type="submission" date="2022-10" db="EMBL/GenBank/DDBJ databases">
        <title>Genome assembly of Pristionchus species.</title>
        <authorList>
            <person name="Yoshida K."/>
            <person name="Sommer R.J."/>
        </authorList>
    </citation>
    <scope>NUCLEOTIDE SEQUENCE [LARGE SCALE GENOMIC DNA]</scope>
    <source>
        <strain evidence="2">RS5460</strain>
    </source>
</reference>
<keyword evidence="2" id="KW-1185">Reference proteome</keyword>
<comment type="caution">
    <text evidence="1">The sequence shown here is derived from an EMBL/GenBank/DDBJ whole genome shotgun (WGS) entry which is preliminary data.</text>
</comment>
<accession>A0AAN5C3M0</accession>
<feature type="non-terminal residue" evidence="1">
    <location>
        <position position="165"/>
    </location>
</feature>
<dbReference type="AlphaFoldDB" id="A0AAN5C3M0"/>
<name>A0AAN5C3M0_9BILA</name>
<evidence type="ECO:0000313" key="2">
    <source>
        <dbReference type="Proteomes" id="UP001328107"/>
    </source>
</evidence>
<dbReference type="EMBL" id="BTRK01000002">
    <property type="protein sequence ID" value="GMR35868.1"/>
    <property type="molecule type" value="Genomic_DNA"/>
</dbReference>
<evidence type="ECO:0000313" key="1">
    <source>
        <dbReference type="EMBL" id="GMR35868.1"/>
    </source>
</evidence>
<sequence length="165" mass="19055">CACGLNYTAQDYKKKHDKTMEPKEEAVNEPLVDIDHPFGLDFIDDEIKKVEILNDNLMEPKEELIDEPLSDVDQQYGQDFIDELKDEPILSEHMCTGREFTLNKLGKVTPQCILCKKYPTTLCECSVHLRRQHKTTLKANGIYFTCACGFNYTTVDDYKKHDDKV</sequence>
<feature type="non-terminal residue" evidence="1">
    <location>
        <position position="1"/>
    </location>
</feature>
<protein>
    <submittedName>
        <fullName evidence="1">Uncharacterized protein</fullName>
    </submittedName>
</protein>
<gene>
    <name evidence="1" type="ORF">PMAYCL1PPCAC_06063</name>
</gene>
<organism evidence="1 2">
    <name type="scientific">Pristionchus mayeri</name>
    <dbReference type="NCBI Taxonomy" id="1317129"/>
    <lineage>
        <taxon>Eukaryota</taxon>
        <taxon>Metazoa</taxon>
        <taxon>Ecdysozoa</taxon>
        <taxon>Nematoda</taxon>
        <taxon>Chromadorea</taxon>
        <taxon>Rhabditida</taxon>
        <taxon>Rhabditina</taxon>
        <taxon>Diplogasteromorpha</taxon>
        <taxon>Diplogasteroidea</taxon>
        <taxon>Neodiplogasteridae</taxon>
        <taxon>Pristionchus</taxon>
    </lineage>
</organism>